<dbReference type="PROSITE" id="PS50157">
    <property type="entry name" value="ZINC_FINGER_C2H2_2"/>
    <property type="match status" value="1"/>
</dbReference>
<keyword evidence="4" id="KW-1133">Transmembrane helix</keyword>
<dbReference type="Proteomes" id="UP000316270">
    <property type="component" value="Chromosome 2"/>
</dbReference>
<evidence type="ECO:0000259" key="7">
    <source>
        <dbReference type="PROSITE" id="PS51767"/>
    </source>
</evidence>
<gene>
    <name evidence="8" type="ORF">FKW77_007052</name>
</gene>
<dbReference type="PROSITE" id="PS00028">
    <property type="entry name" value="ZINC_FINGER_C2H2_1"/>
    <property type="match status" value="2"/>
</dbReference>
<organism evidence="8 9">
    <name type="scientific">Venturia effusa</name>
    <dbReference type="NCBI Taxonomy" id="50376"/>
    <lineage>
        <taxon>Eukaryota</taxon>
        <taxon>Fungi</taxon>
        <taxon>Dikarya</taxon>
        <taxon>Ascomycota</taxon>
        <taxon>Pezizomycotina</taxon>
        <taxon>Dothideomycetes</taxon>
        <taxon>Pleosporomycetidae</taxon>
        <taxon>Venturiales</taxon>
        <taxon>Venturiaceae</taxon>
        <taxon>Venturia</taxon>
    </lineage>
</organism>
<feature type="coiled-coil region" evidence="2">
    <location>
        <begin position="1460"/>
        <end position="1494"/>
    </location>
</feature>
<dbReference type="InterPro" id="IPR021109">
    <property type="entry name" value="Peptidase_aspartic_dom_sf"/>
</dbReference>
<name>A0A517KZP2_9PEZI</name>
<keyword evidence="1" id="KW-0862">Zinc</keyword>
<evidence type="ECO:0000313" key="8">
    <source>
        <dbReference type="EMBL" id="QDS68836.1"/>
    </source>
</evidence>
<keyword evidence="4" id="KW-0812">Transmembrane</keyword>
<feature type="region of interest" description="Disordered" evidence="3">
    <location>
        <begin position="624"/>
        <end position="645"/>
    </location>
</feature>
<feature type="compositionally biased region" description="Acidic residues" evidence="3">
    <location>
        <begin position="1827"/>
        <end position="1837"/>
    </location>
</feature>
<feature type="compositionally biased region" description="Basic and acidic residues" evidence="3">
    <location>
        <begin position="624"/>
        <end position="638"/>
    </location>
</feature>
<dbReference type="InterPro" id="IPR033121">
    <property type="entry name" value="PEPTIDASE_A1"/>
</dbReference>
<feature type="compositionally biased region" description="Basic and acidic residues" evidence="3">
    <location>
        <begin position="1522"/>
        <end position="1542"/>
    </location>
</feature>
<feature type="region of interest" description="Disordered" evidence="3">
    <location>
        <begin position="1497"/>
        <end position="1552"/>
    </location>
</feature>
<evidence type="ECO:0000256" key="2">
    <source>
        <dbReference type="SAM" id="Coils"/>
    </source>
</evidence>
<feature type="compositionally biased region" description="Polar residues" evidence="3">
    <location>
        <begin position="1381"/>
        <end position="1402"/>
    </location>
</feature>
<dbReference type="SMART" id="SM00355">
    <property type="entry name" value="ZnF_C2H2"/>
    <property type="match status" value="3"/>
</dbReference>
<dbReference type="Gene3D" id="2.40.70.10">
    <property type="entry name" value="Acid Proteases"/>
    <property type="match status" value="2"/>
</dbReference>
<feature type="domain" description="Peptidase A1" evidence="7">
    <location>
        <begin position="54"/>
        <end position="397"/>
    </location>
</feature>
<keyword evidence="9" id="KW-1185">Reference proteome</keyword>
<accession>A0A517KZP2</accession>
<feature type="region of interest" description="Disordered" evidence="3">
    <location>
        <begin position="1221"/>
        <end position="1402"/>
    </location>
</feature>
<dbReference type="OrthoDB" id="4074350at2759"/>
<dbReference type="EMBL" id="CP042186">
    <property type="protein sequence ID" value="QDS68836.1"/>
    <property type="molecule type" value="Genomic_DNA"/>
</dbReference>
<dbReference type="InterPro" id="IPR013087">
    <property type="entry name" value="Znf_C2H2_type"/>
</dbReference>
<feature type="chain" id="PRO_5022075336" description="Peptidase A1 domain-containing protein" evidence="5">
    <location>
        <begin position="25"/>
        <end position="1911"/>
    </location>
</feature>
<dbReference type="PROSITE" id="PS51767">
    <property type="entry name" value="PEPTIDASE_A1"/>
    <property type="match status" value="1"/>
</dbReference>
<feature type="compositionally biased region" description="Acidic residues" evidence="3">
    <location>
        <begin position="1313"/>
        <end position="1336"/>
    </location>
</feature>
<keyword evidence="1" id="KW-0479">Metal-binding</keyword>
<feature type="region of interest" description="Disordered" evidence="3">
    <location>
        <begin position="1821"/>
        <end position="1865"/>
    </location>
</feature>
<dbReference type="SUPFAM" id="SSF50630">
    <property type="entry name" value="Acid proteases"/>
    <property type="match status" value="1"/>
</dbReference>
<keyword evidence="1" id="KW-0863">Zinc-finger</keyword>
<evidence type="ECO:0000313" key="9">
    <source>
        <dbReference type="Proteomes" id="UP000316270"/>
    </source>
</evidence>
<feature type="compositionally biased region" description="Acidic residues" evidence="3">
    <location>
        <begin position="1260"/>
        <end position="1273"/>
    </location>
</feature>
<evidence type="ECO:0008006" key="10">
    <source>
        <dbReference type="Google" id="ProtNLM"/>
    </source>
</evidence>
<feature type="domain" description="C2H2-type" evidence="6">
    <location>
        <begin position="1422"/>
        <end position="1455"/>
    </location>
</feature>
<keyword evidence="5" id="KW-0732">Signal</keyword>
<protein>
    <recommendedName>
        <fullName evidence="10">Peptidase A1 domain-containing protein</fullName>
    </recommendedName>
</protein>
<proteinExistence type="predicted"/>
<feature type="transmembrane region" description="Helical" evidence="4">
    <location>
        <begin position="431"/>
        <end position="454"/>
    </location>
</feature>
<evidence type="ECO:0000256" key="3">
    <source>
        <dbReference type="SAM" id="MobiDB-lite"/>
    </source>
</evidence>
<evidence type="ECO:0000256" key="4">
    <source>
        <dbReference type="SAM" id="Phobius"/>
    </source>
</evidence>
<dbReference type="STRING" id="50376.A0A517KZP2"/>
<feature type="compositionally biased region" description="Acidic residues" evidence="3">
    <location>
        <begin position="1505"/>
        <end position="1521"/>
    </location>
</feature>
<feature type="region of interest" description="Disordered" evidence="3">
    <location>
        <begin position="1111"/>
        <end position="1136"/>
    </location>
</feature>
<feature type="signal peptide" evidence="5">
    <location>
        <begin position="1"/>
        <end position="24"/>
    </location>
</feature>
<feature type="region of interest" description="Disordered" evidence="3">
    <location>
        <begin position="1879"/>
        <end position="1911"/>
    </location>
</feature>
<dbReference type="GO" id="GO:0008270">
    <property type="term" value="F:zinc ion binding"/>
    <property type="evidence" value="ECO:0007669"/>
    <property type="project" value="UniProtKB-KW"/>
</dbReference>
<sequence>MFLSLPARLLIATVGLNAIDFSLAATSFTSSTSVPTAISVPPDQYWDGNDGLWSTFGMTLGSNTQSVRLLPATGQSAVWAVVPEGCIERDPASCKDTRGGLYLRNTTSSWSQVGLYELSLFTEKSLNYSGNGIYGNDKVGLAWPGDNLPSIPNQIIAGIATKDFYMGGFPLNPWPANFTTLNQRYPSLLTNLKNQSSIPSLTWGYTAGMYNHDPKIFGSLTLGGYDASRFTPNNVNFSMGADISRDLLVGIQTISSGSSNLLSTPIFASINSLVPHIWLPLSACQAFERAFGLTWNETAQLYIVNDTLHTSLKNSNPTVRFVIAPDATGGSSVAIDMPYGSFDLVSGPSFSNVASGTRFFPLRRADNDTQYTLGRAFLQNAYVTANYEYFNFSVQAAQYPSTSVSQRIVTLPARGGVALKQTKSSGLSTGAIVGIAVGAVAAVLILAAALFFVFRKRKERSYGPVQAAHPMEDRKDYTPDANAFTASRHELPDIQQSIHEADGSSQYHEMDNPKAYKPQWPVELPADLPAQELETPDPVMVMPRYMPRSVDHSAIVKGLLTSAQTTPKPQLSLSGDKEASQLVPHTPYLTSQHETQRESINSVASTLTLNFEERNIERGVQRMREAADEEPVDRKPFDPPDYDLEDLPDTKANNILYREFENRTEEVLLQPDVKGRVRRSKQRIQWAKLGGGGTCSPRLIDDLSARIQFVEHCLMARKALTEGKYAAEVLRLHHNDLVWLEKTIGGFWARPRRVGKEWRHLPHEVIDNLAKEPETLDALEEFMIVNDLLHTIISCTGLCNLLLFGSKFPEERNGYFEDILMGQYTWCKPEVLGENDVAQNTTRPFDPFDSVVAPAWIYEPKTIEARSAVVNDFVEASLPHLTEEGKVNEALNSWSDNVFQVDLAEEPRPLSFKEKDHLAQRAIALKDHLRYLLYNNSVLQHKDTKLHTYPTMGPSGVNVGFRAVGRSDNETVCATPRGTVIGPNDTWSGHRYAKEISHRGEEFDVLREGFKHAIQCWWHLWREYQGDIREYLFERRDAEVGCGGVTSDEWMVVDEPTLDNEDIVSEETTPHGVWAEERENEVHVSSEDESLSTVEGKDWLMDIFMNPSQPSSFTEYEEPTAKPLSQKHQTNRDIAASPKRPTVSYLRKYNIHPTHLDGASRVCPETGEMWCADAPPYFMLGETPTMAKIISDRMDEDIRKGKEDSAKGLDCFSDSNKVSKAKTKASSSSLAENDNKVPEGQAAPQITTTVKHDDTTSEPVEADEECFDDDFASGDETIAGSNSSLSQDEEMGDGGQHSGSDSEDGCSSGNESCDSDSELESSDSSSEDDLESEAEEKVESYISSKKPRLATGRDVSEAQDEKTRPATASISTTTSRINTPGQSASNKSISSVRKTPTGWKATSTVVRKPGLSRPTMAPSSPYICDDCGKEFCSLELATSHATRTGHVSKHCGTKGHRAVTQQSIEHYDAAKRTIENAEEDLDADQDSEDDYTMEEFDLGEGSIGSDEEGYSEDEQSDDEDEKTLASEEEEKPRHHQVVDATRHKAAHTRQPAIVHSERSIPMGRNPVQDVRRGEPTLSKKASTVGTTTSDAMALKRGSYKMAREIAPNDFQCGIVGCDYHSNPRSLTTHVMARHSGSIKTWTLQGGYKCEWEGCTDRYHMASGIYQHCLDVHLPPVSKLSLSNNISRDSISARGFTAPRVPLARGYTASRLPATSRPAKAQHSRAYEERVERVDQGPRTNTAKYETRHYLDGLDMDDEELQFVDEDTYIDENEDANQQLHHETATSAQSSLPDYEDFANFEEEENSQRVVVNPAREQVLSERIDQAPDSDPDDDSDSNSDTNSGSDSDIDKPTIPQTAPPAARRGLLSYIASPFMFLSVGGKRKRKREGGEEGDGTPCRGTKKVRFEKGGM</sequence>
<feature type="region of interest" description="Disordered" evidence="3">
    <location>
        <begin position="1711"/>
        <end position="1741"/>
    </location>
</feature>
<feature type="compositionally biased region" description="Low complexity" evidence="3">
    <location>
        <begin position="1365"/>
        <end position="1380"/>
    </location>
</feature>
<evidence type="ECO:0000259" key="6">
    <source>
        <dbReference type="PROSITE" id="PS50157"/>
    </source>
</evidence>
<keyword evidence="4" id="KW-0472">Membrane</keyword>
<keyword evidence="2" id="KW-0175">Coiled coil</keyword>
<feature type="compositionally biased region" description="Basic and acidic residues" evidence="3">
    <location>
        <begin position="1354"/>
        <end position="1364"/>
    </location>
</feature>
<reference evidence="8 9" key="1">
    <citation type="submission" date="2019-07" db="EMBL/GenBank/DDBJ databases">
        <title>Finished genome of Venturia effusa.</title>
        <authorList>
            <person name="Young C.A."/>
            <person name="Cox M.P."/>
            <person name="Ganley A.R.D."/>
            <person name="David W.J."/>
        </authorList>
    </citation>
    <scope>NUCLEOTIDE SEQUENCE [LARGE SCALE GENOMIC DNA]</scope>
    <source>
        <strain evidence="9">albino</strain>
    </source>
</reference>
<feature type="compositionally biased region" description="Basic and acidic residues" evidence="3">
    <location>
        <begin position="1724"/>
        <end position="1735"/>
    </location>
</feature>
<evidence type="ECO:0000256" key="1">
    <source>
        <dbReference type="PROSITE-ProRule" id="PRU00042"/>
    </source>
</evidence>
<evidence type="ECO:0000256" key="5">
    <source>
        <dbReference type="SAM" id="SignalP"/>
    </source>
</evidence>